<feature type="transmembrane region" description="Helical" evidence="6">
    <location>
        <begin position="413"/>
        <end position="430"/>
    </location>
</feature>
<feature type="transmembrane region" description="Helical" evidence="6">
    <location>
        <begin position="370"/>
        <end position="392"/>
    </location>
</feature>
<name>A0A071MAM9_9BURK</name>
<dbReference type="Pfam" id="PF07690">
    <property type="entry name" value="MFS_1"/>
    <property type="match status" value="1"/>
</dbReference>
<feature type="region of interest" description="Disordered" evidence="5">
    <location>
        <begin position="475"/>
        <end position="500"/>
    </location>
</feature>
<dbReference type="InterPro" id="IPR011701">
    <property type="entry name" value="MFS"/>
</dbReference>
<dbReference type="AlphaFoldDB" id="A0A071MAM9"/>
<proteinExistence type="predicted"/>
<feature type="transmembrane region" description="Helical" evidence="6">
    <location>
        <begin position="84"/>
        <end position="105"/>
    </location>
</feature>
<dbReference type="PANTHER" id="PTHR11662:SF399">
    <property type="entry name" value="FI19708P1-RELATED"/>
    <property type="match status" value="1"/>
</dbReference>
<evidence type="ECO:0000256" key="5">
    <source>
        <dbReference type="SAM" id="MobiDB-lite"/>
    </source>
</evidence>
<feature type="domain" description="Major facilitator superfamily (MFS) profile" evidence="7">
    <location>
        <begin position="59"/>
        <end position="462"/>
    </location>
</feature>
<dbReference type="InterPro" id="IPR036259">
    <property type="entry name" value="MFS_trans_sf"/>
</dbReference>
<gene>
    <name evidence="8" type="ORF">DT99_22050</name>
</gene>
<organism evidence="8">
    <name type="scientific">Burkholderia cenocepacia</name>
    <dbReference type="NCBI Taxonomy" id="95486"/>
    <lineage>
        <taxon>Bacteria</taxon>
        <taxon>Pseudomonadati</taxon>
        <taxon>Pseudomonadota</taxon>
        <taxon>Betaproteobacteria</taxon>
        <taxon>Burkholderiales</taxon>
        <taxon>Burkholderiaceae</taxon>
        <taxon>Burkholderia</taxon>
        <taxon>Burkholderia cepacia complex</taxon>
    </lineage>
</organism>
<evidence type="ECO:0000313" key="8">
    <source>
        <dbReference type="EMBL" id="KEA57675.1"/>
    </source>
</evidence>
<evidence type="ECO:0000256" key="3">
    <source>
        <dbReference type="ARBA" id="ARBA00022989"/>
    </source>
</evidence>
<keyword evidence="2 6" id="KW-0812">Transmembrane</keyword>
<evidence type="ECO:0000256" key="2">
    <source>
        <dbReference type="ARBA" id="ARBA00022692"/>
    </source>
</evidence>
<evidence type="ECO:0000256" key="1">
    <source>
        <dbReference type="ARBA" id="ARBA00004141"/>
    </source>
</evidence>
<sequence length="500" mass="52801">MRGRARASRRSRRISANWPRSCGGCSTSRAGRPARTASDAGFGSRTMPRRVNHLRWKIVAFLVAPLTFVMTLDRAAMAVAAPAIQGELGLSIVEMSMILTIYFWAYALGQMPAGRAAERFGSRRVLFGTSTLWSLMMIVTPLGGSFAWLFGCRLVLGGAQSADWSSSVVALKRWFPAGERAKGNAVLLAGLYLGPIVSAPLTAWTIVHFGWHAVFHGFGALGLLLGAIWWFGYRDAPASHPLITPAEADYIAAGQPPGQTAVSGSLARCLRLGRFWIFGIQYFLLVLIQSFYTTWLPTYLMRARGLSLKAMGLYASLPWVAVFAAVFVAGTVSDRLLRKTGSIYRARTPVAIAGFVVSALALVAASRAQAMAAVIALLCLSFAAVGFVQVVVWSAAQDLGRPFAGVMSGWTNVWGALSNVAGPMALALVVKITGNWGSGMVVIGAAAACGAVLWLFVHPERPLLAATAGGLPPSAAGGNAARGDAGATRADAGRVSEPAD</sequence>
<protein>
    <recommendedName>
        <fullName evidence="7">Major facilitator superfamily (MFS) profile domain-containing protein</fullName>
    </recommendedName>
</protein>
<dbReference type="OrthoDB" id="8520784at2"/>
<dbReference type="Gene3D" id="1.20.1250.20">
    <property type="entry name" value="MFS general substrate transporter like domains"/>
    <property type="match status" value="2"/>
</dbReference>
<feature type="transmembrane region" description="Helical" evidence="6">
    <location>
        <begin position="213"/>
        <end position="233"/>
    </location>
</feature>
<dbReference type="GO" id="GO:0016020">
    <property type="term" value="C:membrane"/>
    <property type="evidence" value="ECO:0007669"/>
    <property type="project" value="UniProtKB-SubCell"/>
</dbReference>
<feature type="transmembrane region" description="Helical" evidence="6">
    <location>
        <begin position="312"/>
        <end position="332"/>
    </location>
</feature>
<dbReference type="SUPFAM" id="SSF103473">
    <property type="entry name" value="MFS general substrate transporter"/>
    <property type="match status" value="1"/>
</dbReference>
<feature type="region of interest" description="Disordered" evidence="5">
    <location>
        <begin position="1"/>
        <end position="42"/>
    </location>
</feature>
<evidence type="ECO:0000256" key="4">
    <source>
        <dbReference type="ARBA" id="ARBA00023136"/>
    </source>
</evidence>
<feature type="transmembrane region" description="Helical" evidence="6">
    <location>
        <begin position="344"/>
        <end position="364"/>
    </location>
</feature>
<feature type="transmembrane region" description="Helical" evidence="6">
    <location>
        <begin position="186"/>
        <end position="207"/>
    </location>
</feature>
<comment type="caution">
    <text evidence="8">The sequence shown here is derived from an EMBL/GenBank/DDBJ whole genome shotgun (WGS) entry which is preliminary data.</text>
</comment>
<feature type="transmembrane region" description="Helical" evidence="6">
    <location>
        <begin position="436"/>
        <end position="457"/>
    </location>
</feature>
<evidence type="ECO:0000256" key="6">
    <source>
        <dbReference type="SAM" id="Phobius"/>
    </source>
</evidence>
<dbReference type="CDD" id="cd17319">
    <property type="entry name" value="MFS_ExuT_GudP_like"/>
    <property type="match status" value="1"/>
</dbReference>
<dbReference type="PROSITE" id="PS50850">
    <property type="entry name" value="MFS"/>
    <property type="match status" value="1"/>
</dbReference>
<dbReference type="InterPro" id="IPR020846">
    <property type="entry name" value="MFS_dom"/>
</dbReference>
<dbReference type="GO" id="GO:0022857">
    <property type="term" value="F:transmembrane transporter activity"/>
    <property type="evidence" value="ECO:0007669"/>
    <property type="project" value="InterPro"/>
</dbReference>
<reference evidence="8" key="1">
    <citation type="submission" date="2014-04" db="EMBL/GenBank/DDBJ databases">
        <title>In planta biocontrol of soil-borne Fusarium wilt of banana through a plant endophytic bacterium, Burkholderia cenocepacia 869T2.</title>
        <authorList>
            <person name="Ho Y.-N."/>
            <person name="Chiang H.-M."/>
            <person name="Chao C.-P."/>
            <person name="Su C.-C."/>
            <person name="Hsu H.-F."/>
            <person name="Guo C.-T."/>
            <person name="Hsieh J.-L."/>
            <person name="Huang C.-C."/>
        </authorList>
    </citation>
    <scope>NUCLEOTIDE SEQUENCE [LARGE SCALE GENOMIC DNA]</scope>
    <source>
        <strain evidence="8">869T2</strain>
    </source>
</reference>
<feature type="compositionally biased region" description="Basic residues" evidence="5">
    <location>
        <begin position="1"/>
        <end position="13"/>
    </location>
</feature>
<feature type="compositionally biased region" description="Low complexity" evidence="5">
    <location>
        <begin position="475"/>
        <end position="490"/>
    </location>
</feature>
<feature type="transmembrane region" description="Helical" evidence="6">
    <location>
        <begin position="125"/>
        <end position="148"/>
    </location>
</feature>
<comment type="subcellular location">
    <subcellularLocation>
        <location evidence="1">Membrane</location>
        <topology evidence="1">Multi-pass membrane protein</topology>
    </subcellularLocation>
</comment>
<dbReference type="EMBL" id="JJOA01000017">
    <property type="protein sequence ID" value="KEA57675.1"/>
    <property type="molecule type" value="Genomic_DNA"/>
</dbReference>
<keyword evidence="4 6" id="KW-0472">Membrane</keyword>
<feature type="transmembrane region" description="Helical" evidence="6">
    <location>
        <begin position="54"/>
        <end position="72"/>
    </location>
</feature>
<dbReference type="InterPro" id="IPR050382">
    <property type="entry name" value="MFS_Na/Anion_cotransporter"/>
</dbReference>
<dbReference type="PANTHER" id="PTHR11662">
    <property type="entry name" value="SOLUTE CARRIER FAMILY 17"/>
    <property type="match status" value="1"/>
</dbReference>
<keyword evidence="3 6" id="KW-1133">Transmembrane helix</keyword>
<evidence type="ECO:0000259" key="7">
    <source>
        <dbReference type="PROSITE" id="PS50850"/>
    </source>
</evidence>
<feature type="transmembrane region" description="Helical" evidence="6">
    <location>
        <begin position="275"/>
        <end position="292"/>
    </location>
</feature>
<accession>A0A071MAM9</accession>